<evidence type="ECO:0000313" key="6">
    <source>
        <dbReference type="Proteomes" id="UP001419084"/>
    </source>
</evidence>
<dbReference type="Pfam" id="PF12849">
    <property type="entry name" value="PBP_like_2"/>
    <property type="match status" value="1"/>
</dbReference>
<dbReference type="PROSITE" id="PS51257">
    <property type="entry name" value="PROKAR_LIPOPROTEIN"/>
    <property type="match status" value="1"/>
</dbReference>
<dbReference type="Gene3D" id="3.40.190.10">
    <property type="entry name" value="Periplasmic binding protein-like II"/>
    <property type="match status" value="2"/>
</dbReference>
<dbReference type="Proteomes" id="UP001419084">
    <property type="component" value="Unassembled WGS sequence"/>
</dbReference>
<feature type="signal peptide" evidence="1">
    <location>
        <begin position="1"/>
        <end position="25"/>
    </location>
</feature>
<evidence type="ECO:0000259" key="2">
    <source>
        <dbReference type="Pfam" id="PF12849"/>
    </source>
</evidence>
<dbReference type="SUPFAM" id="SSF53850">
    <property type="entry name" value="Periplasmic binding protein-like II"/>
    <property type="match status" value="1"/>
</dbReference>
<evidence type="ECO:0000313" key="4">
    <source>
        <dbReference type="EMBL" id="RFZ75666.1"/>
    </source>
</evidence>
<accession>A0A3E2N3W6</accession>
<dbReference type="EMBL" id="QOHO01000126">
    <property type="protein sequence ID" value="RFZ75666.1"/>
    <property type="molecule type" value="Genomic_DNA"/>
</dbReference>
<dbReference type="AlphaFoldDB" id="A0A3E2N3W6"/>
<proteinExistence type="predicted"/>
<organism evidence="4 5">
    <name type="scientific">Lacrimispora amygdalina</name>
    <dbReference type="NCBI Taxonomy" id="253257"/>
    <lineage>
        <taxon>Bacteria</taxon>
        <taxon>Bacillati</taxon>
        <taxon>Bacillota</taxon>
        <taxon>Clostridia</taxon>
        <taxon>Lachnospirales</taxon>
        <taxon>Lachnospiraceae</taxon>
        <taxon>Lacrimispora</taxon>
    </lineage>
</organism>
<reference evidence="4 5" key="1">
    <citation type="submission" date="2018-07" db="EMBL/GenBank/DDBJ databases">
        <title>New species, Clostridium PI-S10-A1B.</title>
        <authorList>
            <person name="Krishna G."/>
            <person name="Summeta K."/>
            <person name="Shikha S."/>
            <person name="Prabhu P.B."/>
            <person name="Suresh K."/>
        </authorList>
    </citation>
    <scope>NUCLEOTIDE SEQUENCE [LARGE SCALE GENOMIC DNA]</scope>
    <source>
        <strain evidence="4 5">PI-S10-A1B</strain>
    </source>
</reference>
<sequence>MKNKFTVIFSCIILGTVLSACSNSAKQGDLGKQENTAAESTTKNTSAETTASVTAKKGKIILATTTSTQDSGLLDELLPDFTQKTGWEVDTIAVGTGEALKMGENGEADVLLVHAKAKEEAFIQAGHGLKRFDVMYNDFVVVGPKGKIEKNNNAEETFRTIFDNKDAFVSRGDESGTHTKELSIWKNLNITPADNPNYISAGQGMGATLLMADEKKACTLSDRATWLATKSKTAMDIVCEKDEQLLNYYGVIAVNPEKSSKINAEGAQDFINWILSDDTQKLIGDFGVKEYGESLFTPDAAANK</sequence>
<dbReference type="RefSeq" id="WP_117420129.1">
    <property type="nucleotide sequence ID" value="NZ_BRPJ01000010.1"/>
</dbReference>
<evidence type="ECO:0000313" key="5">
    <source>
        <dbReference type="Proteomes" id="UP000260680"/>
    </source>
</evidence>
<evidence type="ECO:0000313" key="3">
    <source>
        <dbReference type="EMBL" id="GLB28797.1"/>
    </source>
</evidence>
<protein>
    <submittedName>
        <fullName evidence="4">Tungsten ABC transporter substrate-binding protein</fullName>
    </submittedName>
</protein>
<reference evidence="3 6" key="2">
    <citation type="journal article" date="2024" name="Int. J. Syst. Evol. Microbiol.">
        <title>Lacrimispora brassicae sp. nov. isolated from fermented cabbage, and proposal of Clostridium indicum Gundawar et al. 2019 and Clostridium methoxybenzovorans Mechichi et al. 1999 as heterotypic synonyms of Lacrimispora amygdalina (Parshina et al. 2003) Haas and Blanchard 2020 and Lacrimispora indolis (McClung and McCoy 1957) Haas and Blanchard 2020, respectively.</title>
        <authorList>
            <person name="Kobayashi H."/>
            <person name="Tanizawa Y."/>
            <person name="Sakamoto M."/>
            <person name="Ohkuma M."/>
            <person name="Tohno M."/>
        </authorList>
    </citation>
    <scope>NUCLEOTIDE SEQUENCE [LARGE SCALE GENOMIC DNA]</scope>
    <source>
        <strain evidence="3 6">DSM 12857</strain>
    </source>
</reference>
<evidence type="ECO:0000256" key="1">
    <source>
        <dbReference type="SAM" id="SignalP"/>
    </source>
</evidence>
<feature type="domain" description="PBP" evidence="2">
    <location>
        <begin position="49"/>
        <end position="278"/>
    </location>
</feature>
<dbReference type="InterPro" id="IPR052738">
    <property type="entry name" value="ABC-Tungstate_binding"/>
</dbReference>
<keyword evidence="1" id="KW-0732">Signal</keyword>
<dbReference type="PANTHER" id="PTHR37945:SF1">
    <property type="entry name" value="EXTRACELLULAR TUNGSTATE BINDING PROTEIN"/>
    <property type="match status" value="1"/>
</dbReference>
<keyword evidence="6" id="KW-1185">Reference proteome</keyword>
<gene>
    <name evidence="3" type="primary">tupA</name>
    <name evidence="4" type="ORF">DS742_27685</name>
    <name evidence="3" type="ORF">LAD12857_07200</name>
</gene>
<feature type="chain" id="PRO_5017707300" evidence="1">
    <location>
        <begin position="26"/>
        <end position="304"/>
    </location>
</feature>
<dbReference type="EMBL" id="BRPJ01000010">
    <property type="protein sequence ID" value="GLB28797.1"/>
    <property type="molecule type" value="Genomic_DNA"/>
</dbReference>
<dbReference type="InterPro" id="IPR024370">
    <property type="entry name" value="PBP_domain"/>
</dbReference>
<name>A0A3E2N3W6_9FIRM</name>
<dbReference type="Proteomes" id="UP000260680">
    <property type="component" value="Unassembled WGS sequence"/>
</dbReference>
<dbReference type="OrthoDB" id="186379at2"/>
<comment type="caution">
    <text evidence="4">The sequence shown here is derived from an EMBL/GenBank/DDBJ whole genome shotgun (WGS) entry which is preliminary data.</text>
</comment>
<dbReference type="PANTHER" id="PTHR37945">
    <property type="entry name" value="EXTRACELLULAR TUNGSTATE BINDING PROTEIN"/>
    <property type="match status" value="1"/>
</dbReference>